<gene>
    <name evidence="12" type="ORF">CYR32_19095</name>
</gene>
<sequence>MYVSSCFTAFTARLCRPFPARFALLPLMLFLLWPPAPAEAARKPRLQSRSVYVINAVNGRVLYSKNSARAYPLASLTKLMTAMVVLEGKRPLANRIVVKPADRDLLKKTHSRLTVGSALSRRDMLHIALMSSENRAAAALSRYAPGGRPGFLRQMNRKAHRLGMRHSHFVDPTGLSPHNVASAQDVAKMARAAWHFPLIRRFSTDKGEVVYPGHGRLVYHSSNGLIHNRHWRIQLQKTGFTNEAGHCMVVRTLIHGRPVLMVIMGGKNRYAHYSDALTLKNWLARHR</sequence>
<dbReference type="Gene3D" id="3.40.710.10">
    <property type="entry name" value="DD-peptidase/beta-lactamase superfamily"/>
    <property type="match status" value="1"/>
</dbReference>
<evidence type="ECO:0000256" key="6">
    <source>
        <dbReference type="ARBA" id="ARBA00023316"/>
    </source>
</evidence>
<name>A0A2N5DU58_9GAMM</name>
<evidence type="ECO:0000256" key="7">
    <source>
        <dbReference type="PIRSR" id="PIRSR618044-1"/>
    </source>
</evidence>
<keyword evidence="2 10" id="KW-0732">Signal</keyword>
<dbReference type="GO" id="GO:0008360">
    <property type="term" value="P:regulation of cell shape"/>
    <property type="evidence" value="ECO:0007669"/>
    <property type="project" value="UniProtKB-KW"/>
</dbReference>
<evidence type="ECO:0000256" key="10">
    <source>
        <dbReference type="SAM" id="SignalP"/>
    </source>
</evidence>
<dbReference type="GO" id="GO:0009252">
    <property type="term" value="P:peptidoglycan biosynthetic process"/>
    <property type="evidence" value="ECO:0007669"/>
    <property type="project" value="UniProtKB-KW"/>
</dbReference>
<evidence type="ECO:0000256" key="2">
    <source>
        <dbReference type="ARBA" id="ARBA00022729"/>
    </source>
</evidence>
<reference evidence="12 13" key="1">
    <citation type="submission" date="2017-12" db="EMBL/GenBank/DDBJ databases">
        <title>Characterization of six clinical isolates of Enterochimera gen. nov., a novel genus of the Yersiniaciae family and the three species Enterochimera arupensis sp. nov., Enterochimera coloradensis sp. nov, and Enterochimera californica sp. nov.</title>
        <authorList>
            <person name="Rossi A."/>
            <person name="Fisher M."/>
        </authorList>
    </citation>
    <scope>NUCLEOTIDE SEQUENCE [LARGE SCALE GENOMIC DNA]</scope>
    <source>
        <strain evidence="13">2016-Iso4</strain>
    </source>
</reference>
<keyword evidence="5" id="KW-0573">Peptidoglycan synthesis</keyword>
<feature type="active site" evidence="7">
    <location>
        <position position="132"/>
    </location>
</feature>
<evidence type="ECO:0000256" key="4">
    <source>
        <dbReference type="ARBA" id="ARBA00022960"/>
    </source>
</evidence>
<feature type="domain" description="Peptidase S11 D-alanyl-D-alanine carboxypeptidase A N-terminal" evidence="11">
    <location>
        <begin position="40"/>
        <end position="267"/>
    </location>
</feature>
<dbReference type="Pfam" id="PF00768">
    <property type="entry name" value="Peptidase_S11"/>
    <property type="match status" value="1"/>
</dbReference>
<organism evidence="12 13">
    <name type="scientific">Chimaeribacter coloradensis</name>
    <dbReference type="NCBI Taxonomy" id="2060068"/>
    <lineage>
        <taxon>Bacteria</taxon>
        <taxon>Pseudomonadati</taxon>
        <taxon>Pseudomonadota</taxon>
        <taxon>Gammaproteobacteria</taxon>
        <taxon>Enterobacterales</taxon>
        <taxon>Yersiniaceae</taxon>
        <taxon>Chimaeribacter</taxon>
    </lineage>
</organism>
<dbReference type="GO" id="GO:0071555">
    <property type="term" value="P:cell wall organization"/>
    <property type="evidence" value="ECO:0007669"/>
    <property type="project" value="UniProtKB-KW"/>
</dbReference>
<feature type="signal peptide" evidence="10">
    <location>
        <begin position="1"/>
        <end position="40"/>
    </location>
</feature>
<accession>A0A2N5DU58</accession>
<comment type="similarity">
    <text evidence="1 9">Belongs to the peptidase S11 family.</text>
</comment>
<keyword evidence="3" id="KW-0378">Hydrolase</keyword>
<dbReference type="OrthoDB" id="5688590at2"/>
<feature type="active site" description="Proton acceptor" evidence="7">
    <location>
        <position position="78"/>
    </location>
</feature>
<dbReference type="PANTHER" id="PTHR21581">
    <property type="entry name" value="D-ALANYL-D-ALANINE CARBOXYPEPTIDASE"/>
    <property type="match status" value="1"/>
</dbReference>
<protein>
    <submittedName>
        <fullName evidence="12">Peptidase S11</fullName>
    </submittedName>
</protein>
<evidence type="ECO:0000259" key="11">
    <source>
        <dbReference type="Pfam" id="PF00768"/>
    </source>
</evidence>
<dbReference type="InterPro" id="IPR012338">
    <property type="entry name" value="Beta-lactam/transpept-like"/>
</dbReference>
<keyword evidence="4" id="KW-0133">Cell shape</keyword>
<dbReference type="EMBL" id="PJZH01000032">
    <property type="protein sequence ID" value="PLR30314.1"/>
    <property type="molecule type" value="Genomic_DNA"/>
</dbReference>
<dbReference type="RefSeq" id="WP_101826709.1">
    <property type="nucleotide sequence ID" value="NZ_PJZH01000032.1"/>
</dbReference>
<evidence type="ECO:0000313" key="12">
    <source>
        <dbReference type="EMBL" id="PLR30314.1"/>
    </source>
</evidence>
<dbReference type="SUPFAM" id="SSF56601">
    <property type="entry name" value="beta-lactamase/transpeptidase-like"/>
    <property type="match status" value="1"/>
</dbReference>
<evidence type="ECO:0000256" key="1">
    <source>
        <dbReference type="ARBA" id="ARBA00007164"/>
    </source>
</evidence>
<feature type="active site" description="Acyl-ester intermediate" evidence="7">
    <location>
        <position position="75"/>
    </location>
</feature>
<evidence type="ECO:0000256" key="9">
    <source>
        <dbReference type="RuleBase" id="RU004016"/>
    </source>
</evidence>
<dbReference type="GO" id="GO:0009002">
    <property type="term" value="F:serine-type D-Ala-D-Ala carboxypeptidase activity"/>
    <property type="evidence" value="ECO:0007669"/>
    <property type="project" value="InterPro"/>
</dbReference>
<dbReference type="InterPro" id="IPR001967">
    <property type="entry name" value="Peptidase_S11_N"/>
</dbReference>
<evidence type="ECO:0000256" key="8">
    <source>
        <dbReference type="PIRSR" id="PIRSR618044-2"/>
    </source>
</evidence>
<evidence type="ECO:0000256" key="5">
    <source>
        <dbReference type="ARBA" id="ARBA00022984"/>
    </source>
</evidence>
<evidence type="ECO:0000256" key="3">
    <source>
        <dbReference type="ARBA" id="ARBA00022801"/>
    </source>
</evidence>
<dbReference type="PANTHER" id="PTHR21581:SF26">
    <property type="entry name" value="D-ALANYL-D-ALANINE ENDOPEPTIDASE"/>
    <property type="match status" value="1"/>
</dbReference>
<keyword evidence="6" id="KW-0961">Cell wall biogenesis/degradation</keyword>
<keyword evidence="13" id="KW-1185">Reference proteome</keyword>
<feature type="chain" id="PRO_5014898174" evidence="10">
    <location>
        <begin position="41"/>
        <end position="287"/>
    </location>
</feature>
<dbReference type="PRINTS" id="PR00725">
    <property type="entry name" value="DADACBPTASE1"/>
</dbReference>
<dbReference type="AlphaFoldDB" id="A0A2N5DU58"/>
<dbReference type="Proteomes" id="UP000234503">
    <property type="component" value="Unassembled WGS sequence"/>
</dbReference>
<dbReference type="GO" id="GO:0006508">
    <property type="term" value="P:proteolysis"/>
    <property type="evidence" value="ECO:0007669"/>
    <property type="project" value="InterPro"/>
</dbReference>
<dbReference type="InterPro" id="IPR018044">
    <property type="entry name" value="Peptidase_S11"/>
</dbReference>
<feature type="binding site" evidence="8">
    <location>
        <position position="237"/>
    </location>
    <ligand>
        <name>substrate</name>
    </ligand>
</feature>
<evidence type="ECO:0000313" key="13">
    <source>
        <dbReference type="Proteomes" id="UP000234503"/>
    </source>
</evidence>
<proteinExistence type="inferred from homology"/>
<comment type="caution">
    <text evidence="12">The sequence shown here is derived from an EMBL/GenBank/DDBJ whole genome shotgun (WGS) entry which is preliminary data.</text>
</comment>